<dbReference type="InterPro" id="IPR036908">
    <property type="entry name" value="RlpA-like_sf"/>
</dbReference>
<dbReference type="InParanoid" id="A0A0C3FKH5"/>
<keyword evidence="1 2" id="KW-0732">Signal</keyword>
<gene>
    <name evidence="3" type="ORF">PILCRDRAFT_789727</name>
</gene>
<dbReference type="Gene3D" id="2.40.40.10">
    <property type="entry name" value="RlpA-like domain"/>
    <property type="match status" value="1"/>
</dbReference>
<dbReference type="Proteomes" id="UP000054166">
    <property type="component" value="Unassembled WGS sequence"/>
</dbReference>
<evidence type="ECO:0000256" key="2">
    <source>
        <dbReference type="SAM" id="SignalP"/>
    </source>
</evidence>
<dbReference type="HOGENOM" id="CLU_047639_6_2_1"/>
<feature type="chain" id="PRO_5002164282" description="RlpA-like protein double-psi beta-barrel domain-containing protein" evidence="2">
    <location>
        <begin position="21"/>
        <end position="117"/>
    </location>
</feature>
<reference evidence="3 4" key="1">
    <citation type="submission" date="2014-04" db="EMBL/GenBank/DDBJ databases">
        <authorList>
            <consortium name="DOE Joint Genome Institute"/>
            <person name="Kuo A."/>
            <person name="Tarkka M."/>
            <person name="Buscot F."/>
            <person name="Kohler A."/>
            <person name="Nagy L.G."/>
            <person name="Floudas D."/>
            <person name="Copeland A."/>
            <person name="Barry K.W."/>
            <person name="Cichocki N."/>
            <person name="Veneault-Fourrey C."/>
            <person name="LaButti K."/>
            <person name="Lindquist E.A."/>
            <person name="Lipzen A."/>
            <person name="Lundell T."/>
            <person name="Morin E."/>
            <person name="Murat C."/>
            <person name="Sun H."/>
            <person name="Tunlid A."/>
            <person name="Henrissat B."/>
            <person name="Grigoriev I.V."/>
            <person name="Hibbett D.S."/>
            <person name="Martin F."/>
            <person name="Nordberg H.P."/>
            <person name="Cantor M.N."/>
            <person name="Hua S.X."/>
        </authorList>
    </citation>
    <scope>NUCLEOTIDE SEQUENCE [LARGE SCALE GENOMIC DNA]</scope>
    <source>
        <strain evidence="3 4">F 1598</strain>
    </source>
</reference>
<sequence length="117" mass="12506">MFVRPIVIALFASSATLVKAQLTANATVYTPGLGVCGVYSSPSDYIIAVAAPIFDSYPNPICFKHIIANYQGRSVDAIIVDRCADCPGANLHFSSAAFSTLVDQSAGHIYGVQWNYE</sequence>
<evidence type="ECO:0000313" key="3">
    <source>
        <dbReference type="EMBL" id="KIM80454.1"/>
    </source>
</evidence>
<dbReference type="PANTHER" id="PTHR31836">
    <property type="match status" value="1"/>
</dbReference>
<dbReference type="CDD" id="cd22191">
    <property type="entry name" value="DPBB_RlpA_EXP_N-like"/>
    <property type="match status" value="1"/>
</dbReference>
<proteinExistence type="predicted"/>
<evidence type="ECO:0000313" key="4">
    <source>
        <dbReference type="Proteomes" id="UP000054166"/>
    </source>
</evidence>
<dbReference type="STRING" id="765440.A0A0C3FKH5"/>
<evidence type="ECO:0000256" key="1">
    <source>
        <dbReference type="ARBA" id="ARBA00022729"/>
    </source>
</evidence>
<reference evidence="4" key="2">
    <citation type="submission" date="2015-01" db="EMBL/GenBank/DDBJ databases">
        <title>Evolutionary Origins and Diversification of the Mycorrhizal Mutualists.</title>
        <authorList>
            <consortium name="DOE Joint Genome Institute"/>
            <consortium name="Mycorrhizal Genomics Consortium"/>
            <person name="Kohler A."/>
            <person name="Kuo A."/>
            <person name="Nagy L.G."/>
            <person name="Floudas D."/>
            <person name="Copeland A."/>
            <person name="Barry K.W."/>
            <person name="Cichocki N."/>
            <person name="Veneault-Fourrey C."/>
            <person name="LaButti K."/>
            <person name="Lindquist E.A."/>
            <person name="Lipzen A."/>
            <person name="Lundell T."/>
            <person name="Morin E."/>
            <person name="Murat C."/>
            <person name="Riley R."/>
            <person name="Ohm R."/>
            <person name="Sun H."/>
            <person name="Tunlid A."/>
            <person name="Henrissat B."/>
            <person name="Grigoriev I.V."/>
            <person name="Hibbett D.S."/>
            <person name="Martin F."/>
        </authorList>
    </citation>
    <scope>NUCLEOTIDE SEQUENCE [LARGE SCALE GENOMIC DNA]</scope>
    <source>
        <strain evidence="4">F 1598</strain>
    </source>
</reference>
<dbReference type="SUPFAM" id="SSF50685">
    <property type="entry name" value="Barwin-like endoglucanases"/>
    <property type="match status" value="1"/>
</dbReference>
<dbReference type="OrthoDB" id="623670at2759"/>
<feature type="signal peptide" evidence="2">
    <location>
        <begin position="1"/>
        <end position="20"/>
    </location>
</feature>
<dbReference type="AlphaFoldDB" id="A0A0C3FKH5"/>
<protein>
    <recommendedName>
        <fullName evidence="5">RlpA-like protein double-psi beta-barrel domain-containing protein</fullName>
    </recommendedName>
</protein>
<dbReference type="PANTHER" id="PTHR31836:SF28">
    <property type="entry name" value="SRCR DOMAIN-CONTAINING PROTEIN-RELATED"/>
    <property type="match status" value="1"/>
</dbReference>
<dbReference type="InterPro" id="IPR051477">
    <property type="entry name" value="Expansin_CellWall"/>
</dbReference>
<dbReference type="EMBL" id="KN833004">
    <property type="protein sequence ID" value="KIM80454.1"/>
    <property type="molecule type" value="Genomic_DNA"/>
</dbReference>
<accession>A0A0C3FKH5</accession>
<keyword evidence="4" id="KW-1185">Reference proteome</keyword>
<name>A0A0C3FKH5_PILCF</name>
<organism evidence="3 4">
    <name type="scientific">Piloderma croceum (strain F 1598)</name>
    <dbReference type="NCBI Taxonomy" id="765440"/>
    <lineage>
        <taxon>Eukaryota</taxon>
        <taxon>Fungi</taxon>
        <taxon>Dikarya</taxon>
        <taxon>Basidiomycota</taxon>
        <taxon>Agaricomycotina</taxon>
        <taxon>Agaricomycetes</taxon>
        <taxon>Agaricomycetidae</taxon>
        <taxon>Atheliales</taxon>
        <taxon>Atheliaceae</taxon>
        <taxon>Piloderma</taxon>
    </lineage>
</organism>
<evidence type="ECO:0008006" key="5">
    <source>
        <dbReference type="Google" id="ProtNLM"/>
    </source>
</evidence>